<feature type="transmembrane region" description="Helical" evidence="1">
    <location>
        <begin position="91"/>
        <end position="108"/>
    </location>
</feature>
<dbReference type="EMBL" id="VJWA01000001">
    <property type="protein sequence ID" value="TRW17917.1"/>
    <property type="molecule type" value="Genomic_DNA"/>
</dbReference>
<sequence length="273" mass="29604">MARALASLAVIAALVLTAVAATLTGVAAAILWEARGAYGVATPIIASALLAGLCLLSLFALRRAWGHLDRVRGVVDPALLDRRKSRRRGRAWRWGLGAVLAALLPFYSETATHAAYSIPVLSEAQTITGQLVAPRTGRRASRQAIVVTTADGTRLSFGCDPNSKWVLGEDCLSYAELERLAGTPIRIDYFVHANAKILRNVILRMQSTSENTVLIDYEEQRARLIANRAWNQADTWQSHVPVGLLIVVVVFGLWELIALSRSSITRPTPTTSA</sequence>
<protein>
    <recommendedName>
        <fullName evidence="4">Transmembrane protein</fullName>
    </recommendedName>
</protein>
<proteinExistence type="predicted"/>
<evidence type="ECO:0000256" key="1">
    <source>
        <dbReference type="SAM" id="Phobius"/>
    </source>
</evidence>
<keyword evidence="1" id="KW-0472">Membrane</keyword>
<accession>A0A552UI96</accession>
<organism evidence="2 3">
    <name type="scientific">Glacieibacterium frigidum</name>
    <dbReference type="NCBI Taxonomy" id="2593303"/>
    <lineage>
        <taxon>Bacteria</taxon>
        <taxon>Pseudomonadati</taxon>
        <taxon>Pseudomonadota</taxon>
        <taxon>Alphaproteobacteria</taxon>
        <taxon>Sphingomonadales</taxon>
        <taxon>Sphingosinicellaceae</taxon>
        <taxon>Glacieibacterium</taxon>
    </lineage>
</organism>
<dbReference type="Proteomes" id="UP000317894">
    <property type="component" value="Unassembled WGS sequence"/>
</dbReference>
<evidence type="ECO:0000313" key="3">
    <source>
        <dbReference type="Proteomes" id="UP000317894"/>
    </source>
</evidence>
<gene>
    <name evidence="2" type="ORF">FMM06_07255</name>
</gene>
<dbReference type="RefSeq" id="WP_144236611.1">
    <property type="nucleotide sequence ID" value="NZ_VJWA01000001.1"/>
</dbReference>
<feature type="transmembrane region" description="Helical" evidence="1">
    <location>
        <begin position="38"/>
        <end position="61"/>
    </location>
</feature>
<keyword evidence="3" id="KW-1185">Reference proteome</keyword>
<evidence type="ECO:0008006" key="4">
    <source>
        <dbReference type="Google" id="ProtNLM"/>
    </source>
</evidence>
<keyword evidence="1" id="KW-0812">Transmembrane</keyword>
<keyword evidence="1" id="KW-1133">Transmembrane helix</keyword>
<evidence type="ECO:0000313" key="2">
    <source>
        <dbReference type="EMBL" id="TRW17917.1"/>
    </source>
</evidence>
<feature type="transmembrane region" description="Helical" evidence="1">
    <location>
        <begin position="240"/>
        <end position="259"/>
    </location>
</feature>
<comment type="caution">
    <text evidence="2">The sequence shown here is derived from an EMBL/GenBank/DDBJ whole genome shotgun (WGS) entry which is preliminary data.</text>
</comment>
<name>A0A552UI96_9SPHN</name>
<reference evidence="2 3" key="1">
    <citation type="submission" date="2019-07" db="EMBL/GenBank/DDBJ databases">
        <title>Novel species isolated from glacier.</title>
        <authorList>
            <person name="Liu Q."/>
            <person name="Xin Y.-H."/>
        </authorList>
    </citation>
    <scope>NUCLEOTIDE SEQUENCE [LARGE SCALE GENOMIC DNA]</scope>
    <source>
        <strain evidence="2 3">LB1R16</strain>
    </source>
</reference>
<dbReference type="AlphaFoldDB" id="A0A552UI96"/>